<comment type="similarity">
    <text evidence="1">Belongs to the methyltransferase superfamily.</text>
</comment>
<dbReference type="EMBL" id="CP035913">
    <property type="protein sequence ID" value="QBE64939.1"/>
    <property type="molecule type" value="Genomic_DNA"/>
</dbReference>
<evidence type="ECO:0000259" key="5">
    <source>
        <dbReference type="Pfam" id="PF08241"/>
    </source>
</evidence>
<dbReference type="Gene3D" id="3.40.50.150">
    <property type="entry name" value="Vaccinia Virus protein VP39"/>
    <property type="match status" value="1"/>
</dbReference>
<sequence length="267" mass="28890">MRADSRSTHNHHSSHSSHNDIVDSQFSPQAHAYLTSAVHASGEDLARMASLAGGRPDAVALDMGCGGGHVTFHLAPLVGKVVACDISEPMLRVVAGEADRRGFGNVVTKCSAAEALPCPDGAFDVAATRYSAHHWRDVPAGLAQMHRVLKPGGMAVFMDVISPGVPLLDTWLQSLELLRDPSHVRNASLDEWRAALTTAGFVVGEVTQYRLRLEFASWIERMKTPEAHVAAIRSLQRRAGPEVTDYFAIEEDGSFTVDTMLIACERP</sequence>
<dbReference type="CDD" id="cd02440">
    <property type="entry name" value="AdoMet_MTases"/>
    <property type="match status" value="1"/>
</dbReference>
<dbReference type="PANTHER" id="PTHR44942:SF4">
    <property type="entry name" value="METHYLTRANSFERASE TYPE 11 DOMAIN-CONTAINING PROTEIN"/>
    <property type="match status" value="1"/>
</dbReference>
<evidence type="ECO:0000313" key="6">
    <source>
        <dbReference type="EMBL" id="QBE64939.1"/>
    </source>
</evidence>
<protein>
    <submittedName>
        <fullName evidence="6">Class I SAM-dependent methyltransferase</fullName>
    </submittedName>
</protein>
<name>A0A4P6L090_9BURK</name>
<evidence type="ECO:0000256" key="2">
    <source>
        <dbReference type="ARBA" id="ARBA00022603"/>
    </source>
</evidence>
<evidence type="ECO:0000256" key="4">
    <source>
        <dbReference type="SAM" id="MobiDB-lite"/>
    </source>
</evidence>
<dbReference type="GO" id="GO:0032259">
    <property type="term" value="P:methylation"/>
    <property type="evidence" value="ECO:0007669"/>
    <property type="project" value="UniProtKB-KW"/>
</dbReference>
<dbReference type="SUPFAM" id="SSF53335">
    <property type="entry name" value="S-adenosyl-L-methionine-dependent methyltransferases"/>
    <property type="match status" value="1"/>
</dbReference>
<proteinExistence type="inferred from homology"/>
<keyword evidence="3 6" id="KW-0808">Transferase</keyword>
<keyword evidence="7" id="KW-1185">Reference proteome</keyword>
<gene>
    <name evidence="6" type="ORF">EWM63_19685</name>
</gene>
<keyword evidence="2 6" id="KW-0489">Methyltransferase</keyword>
<feature type="region of interest" description="Disordered" evidence="4">
    <location>
        <begin position="1"/>
        <end position="22"/>
    </location>
</feature>
<evidence type="ECO:0000256" key="3">
    <source>
        <dbReference type="ARBA" id="ARBA00022679"/>
    </source>
</evidence>
<dbReference type="OrthoDB" id="529208at2"/>
<dbReference type="InterPro" id="IPR013216">
    <property type="entry name" value="Methyltransf_11"/>
</dbReference>
<evidence type="ECO:0000313" key="7">
    <source>
        <dbReference type="Proteomes" id="UP000290637"/>
    </source>
</evidence>
<reference evidence="6 7" key="1">
    <citation type="submission" date="2019-02" db="EMBL/GenBank/DDBJ databases">
        <title>Draft Genome Sequences of Six Type Strains of the Genus Massilia.</title>
        <authorList>
            <person name="Miess H."/>
            <person name="Frediansyhah A."/>
            <person name="Gross H."/>
        </authorList>
    </citation>
    <scope>NUCLEOTIDE SEQUENCE [LARGE SCALE GENOMIC DNA]</scope>
    <source>
        <strain evidence="6 7">DSM 17473</strain>
    </source>
</reference>
<dbReference type="RefSeq" id="WP_130188054.1">
    <property type="nucleotide sequence ID" value="NZ_CP035913.1"/>
</dbReference>
<evidence type="ECO:0000256" key="1">
    <source>
        <dbReference type="ARBA" id="ARBA00008361"/>
    </source>
</evidence>
<organism evidence="6 7">
    <name type="scientific">Pseudoduganella lutea</name>
    <dbReference type="NCBI Taxonomy" id="321985"/>
    <lineage>
        <taxon>Bacteria</taxon>
        <taxon>Pseudomonadati</taxon>
        <taxon>Pseudomonadota</taxon>
        <taxon>Betaproteobacteria</taxon>
        <taxon>Burkholderiales</taxon>
        <taxon>Oxalobacteraceae</taxon>
        <taxon>Telluria group</taxon>
        <taxon>Pseudoduganella</taxon>
    </lineage>
</organism>
<dbReference type="Proteomes" id="UP000290637">
    <property type="component" value="Chromosome"/>
</dbReference>
<dbReference type="GO" id="GO:0008757">
    <property type="term" value="F:S-adenosylmethionine-dependent methyltransferase activity"/>
    <property type="evidence" value="ECO:0007669"/>
    <property type="project" value="InterPro"/>
</dbReference>
<accession>A0A4P6L090</accession>
<dbReference type="AlphaFoldDB" id="A0A4P6L090"/>
<dbReference type="PANTHER" id="PTHR44942">
    <property type="entry name" value="METHYLTRANSF_11 DOMAIN-CONTAINING PROTEIN"/>
    <property type="match status" value="1"/>
</dbReference>
<dbReference type="InterPro" id="IPR051052">
    <property type="entry name" value="Diverse_substrate_MTase"/>
</dbReference>
<dbReference type="Pfam" id="PF08241">
    <property type="entry name" value="Methyltransf_11"/>
    <property type="match status" value="1"/>
</dbReference>
<feature type="domain" description="Methyltransferase type 11" evidence="5">
    <location>
        <begin position="61"/>
        <end position="157"/>
    </location>
</feature>
<dbReference type="InterPro" id="IPR029063">
    <property type="entry name" value="SAM-dependent_MTases_sf"/>
</dbReference>
<dbReference type="KEGG" id="plue:EWM63_19685"/>